<feature type="transmembrane region" description="Helical" evidence="1">
    <location>
        <begin position="77"/>
        <end position="98"/>
    </location>
</feature>
<organism evidence="2 3">
    <name type="scientific">Roseateles saccharophilus</name>
    <name type="common">Pseudomonas saccharophila</name>
    <dbReference type="NCBI Taxonomy" id="304"/>
    <lineage>
        <taxon>Bacteria</taxon>
        <taxon>Pseudomonadati</taxon>
        <taxon>Pseudomonadota</taxon>
        <taxon>Betaproteobacteria</taxon>
        <taxon>Burkholderiales</taxon>
        <taxon>Sphaerotilaceae</taxon>
        <taxon>Roseateles</taxon>
    </lineage>
</organism>
<evidence type="ECO:0000313" key="3">
    <source>
        <dbReference type="Proteomes" id="UP000295110"/>
    </source>
</evidence>
<keyword evidence="3" id="KW-1185">Reference proteome</keyword>
<accession>A0A4R3UZF1</accession>
<comment type="caution">
    <text evidence="2">The sequence shown here is derived from an EMBL/GenBank/DDBJ whole genome shotgun (WGS) entry which is preliminary data.</text>
</comment>
<dbReference type="AlphaFoldDB" id="A0A4R3UZF1"/>
<dbReference type="Proteomes" id="UP000295110">
    <property type="component" value="Unassembled WGS sequence"/>
</dbReference>
<gene>
    <name evidence="2" type="ORF">EV671_101475</name>
</gene>
<keyword evidence="1" id="KW-0472">Membrane</keyword>
<reference evidence="2 3" key="1">
    <citation type="submission" date="2019-03" db="EMBL/GenBank/DDBJ databases">
        <title>Genomic Encyclopedia of Type Strains, Phase IV (KMG-IV): sequencing the most valuable type-strain genomes for metagenomic binning, comparative biology and taxonomic classification.</title>
        <authorList>
            <person name="Goeker M."/>
        </authorList>
    </citation>
    <scope>NUCLEOTIDE SEQUENCE [LARGE SCALE GENOMIC DNA]</scope>
    <source>
        <strain evidence="2 3">DSM 654</strain>
    </source>
</reference>
<feature type="transmembrane region" description="Helical" evidence="1">
    <location>
        <begin position="312"/>
        <end position="341"/>
    </location>
</feature>
<evidence type="ECO:0000256" key="1">
    <source>
        <dbReference type="SAM" id="Phobius"/>
    </source>
</evidence>
<name>A0A4R3UZF1_ROSSA</name>
<keyword evidence="1" id="KW-0812">Transmembrane</keyword>
<keyword evidence="1" id="KW-1133">Transmembrane helix</keyword>
<dbReference type="EMBL" id="SMBU01000014">
    <property type="protein sequence ID" value="TCU96197.1"/>
    <property type="molecule type" value="Genomic_DNA"/>
</dbReference>
<feature type="transmembrane region" description="Helical" evidence="1">
    <location>
        <begin position="39"/>
        <end position="57"/>
    </location>
</feature>
<evidence type="ECO:0000313" key="2">
    <source>
        <dbReference type="EMBL" id="TCU96197.1"/>
    </source>
</evidence>
<proteinExistence type="predicted"/>
<sequence length="346" mass="37873">MSMEKSASRKDRAAFKAGERALGEVCEKLQEMVERSSEWIETVMMAAGFFLLAVAANAPKEMEVLGVKIDIEGEHRILFLGVLAAALLFRLVQGWALYSLSKDAIQTRFEEVVDALIQLRAMLVDRMMSHRRLVEDALETIVEQARLPYLAGLFDVSELLEGEDEQGCLRVFSVEPEQLRVEAGQLILRRRQALLSRGLAAWYPDHLWTPAAGRAVDLAVAEREAFAARQACVLVHGTGGGVAFAQDAAIDVADQHVRQLHGERDAAMAALAQHVERFREQAGEAASDEGKNLGGLVVRVDKINRTARRYRLLARLGLGFHLLVPTAAALVALAAVIAAHWGGHAG</sequence>
<protein>
    <submittedName>
        <fullName evidence="2">Uncharacterized protein</fullName>
    </submittedName>
</protein>